<feature type="transmembrane region" description="Helical" evidence="7">
    <location>
        <begin position="106"/>
        <end position="126"/>
    </location>
</feature>
<dbReference type="Pfam" id="PF07690">
    <property type="entry name" value="MFS_1"/>
    <property type="match status" value="1"/>
</dbReference>
<keyword evidence="9" id="KW-1185">Reference proteome</keyword>
<sequence length="317" mass="32656">MGTVLIALTLTPLIHAVTRSSDWGLSAATPGCFAISFGAGFAFIRVEGRVAVPLMYLALLRNRVLAGSTIAILIGAGTINALMYLLSLYFQDPTTLGLSPLEAGRATLPATVGLVLVAPLVPRLAAKFGGRQTNALGFTLTTAGFVIVGFVEASWAYSAFLVSLVASAVGMGLFAGPASAAATAAVPENQVGGASGASIIARCAGAAAAPRWPPPSTAMGSAPGLLPRPPPQPLPTRCRPQQQRAEPVRDRVESGRSTLEPIHTTYPASAPAMNDPPGCCRISGRTSPERFVSGSRVEDIAAIIRTAASVFSHIDRD</sequence>
<keyword evidence="3 7" id="KW-0812">Transmembrane</keyword>
<organism evidence="8 9">
    <name type="scientific">Paeniglutamicibacter kerguelensis</name>
    <dbReference type="NCBI Taxonomy" id="254788"/>
    <lineage>
        <taxon>Bacteria</taxon>
        <taxon>Bacillati</taxon>
        <taxon>Actinomycetota</taxon>
        <taxon>Actinomycetes</taxon>
        <taxon>Micrococcales</taxon>
        <taxon>Micrococcaceae</taxon>
        <taxon>Paeniglutamicibacter</taxon>
    </lineage>
</organism>
<comment type="caution">
    <text evidence="8">The sequence shown here is derived from an EMBL/GenBank/DDBJ whole genome shotgun (WGS) entry which is preliminary data.</text>
</comment>
<dbReference type="EMBL" id="JAGIOF010000001">
    <property type="protein sequence ID" value="MBP2385852.1"/>
    <property type="molecule type" value="Genomic_DNA"/>
</dbReference>
<evidence type="ECO:0008006" key="10">
    <source>
        <dbReference type="Google" id="ProtNLM"/>
    </source>
</evidence>
<feature type="compositionally biased region" description="Low complexity" evidence="6">
    <location>
        <begin position="235"/>
        <end position="244"/>
    </location>
</feature>
<evidence type="ECO:0000256" key="3">
    <source>
        <dbReference type="ARBA" id="ARBA00022692"/>
    </source>
</evidence>
<dbReference type="PANTHER" id="PTHR42718">
    <property type="entry name" value="MAJOR FACILITATOR SUPERFAMILY MULTIDRUG TRANSPORTER MFSC"/>
    <property type="match status" value="1"/>
</dbReference>
<dbReference type="Proteomes" id="UP001296993">
    <property type="component" value="Unassembled WGS sequence"/>
</dbReference>
<evidence type="ECO:0000256" key="1">
    <source>
        <dbReference type="ARBA" id="ARBA00004141"/>
    </source>
</evidence>
<name>A0ABS4XBK4_9MICC</name>
<reference evidence="8 9" key="1">
    <citation type="submission" date="2021-03" db="EMBL/GenBank/DDBJ databases">
        <title>Sequencing the genomes of 1000 actinobacteria strains.</title>
        <authorList>
            <person name="Klenk H.-P."/>
        </authorList>
    </citation>
    <scope>NUCLEOTIDE SEQUENCE [LARGE SCALE GENOMIC DNA]</scope>
    <source>
        <strain evidence="8 9">DSM 15797</strain>
    </source>
</reference>
<evidence type="ECO:0000313" key="9">
    <source>
        <dbReference type="Proteomes" id="UP001296993"/>
    </source>
</evidence>
<dbReference type="Gene3D" id="1.20.1250.20">
    <property type="entry name" value="MFS general substrate transporter like domains"/>
    <property type="match status" value="1"/>
</dbReference>
<dbReference type="InterPro" id="IPR036259">
    <property type="entry name" value="MFS_trans_sf"/>
</dbReference>
<gene>
    <name evidence="8" type="ORF">JOF47_001363</name>
</gene>
<feature type="transmembrane region" description="Helical" evidence="7">
    <location>
        <begin position="26"/>
        <end position="44"/>
    </location>
</feature>
<evidence type="ECO:0000256" key="4">
    <source>
        <dbReference type="ARBA" id="ARBA00022989"/>
    </source>
</evidence>
<feature type="transmembrane region" description="Helical" evidence="7">
    <location>
        <begin position="64"/>
        <end position="86"/>
    </location>
</feature>
<keyword evidence="2" id="KW-0813">Transport</keyword>
<keyword evidence="4 7" id="KW-1133">Transmembrane helix</keyword>
<evidence type="ECO:0000256" key="2">
    <source>
        <dbReference type="ARBA" id="ARBA00022448"/>
    </source>
</evidence>
<evidence type="ECO:0000256" key="6">
    <source>
        <dbReference type="SAM" id="MobiDB-lite"/>
    </source>
</evidence>
<evidence type="ECO:0000313" key="8">
    <source>
        <dbReference type="EMBL" id="MBP2385852.1"/>
    </source>
</evidence>
<proteinExistence type="predicted"/>
<feature type="transmembrane region" description="Helical" evidence="7">
    <location>
        <begin position="157"/>
        <end position="175"/>
    </location>
</feature>
<comment type="subcellular location">
    <subcellularLocation>
        <location evidence="1">Membrane</location>
        <topology evidence="1">Multi-pass membrane protein</topology>
    </subcellularLocation>
</comment>
<protein>
    <recommendedName>
        <fullName evidence="10">MFS transporter</fullName>
    </recommendedName>
</protein>
<dbReference type="PANTHER" id="PTHR42718:SF9">
    <property type="entry name" value="MAJOR FACILITATOR SUPERFAMILY MULTIDRUG TRANSPORTER MFSC"/>
    <property type="match status" value="1"/>
</dbReference>
<evidence type="ECO:0000256" key="5">
    <source>
        <dbReference type="ARBA" id="ARBA00023136"/>
    </source>
</evidence>
<feature type="region of interest" description="Disordered" evidence="6">
    <location>
        <begin position="211"/>
        <end position="275"/>
    </location>
</feature>
<evidence type="ECO:0000256" key="7">
    <source>
        <dbReference type="SAM" id="Phobius"/>
    </source>
</evidence>
<feature type="transmembrane region" description="Helical" evidence="7">
    <location>
        <begin position="133"/>
        <end position="151"/>
    </location>
</feature>
<keyword evidence="5 7" id="KW-0472">Membrane</keyword>
<dbReference type="InterPro" id="IPR011701">
    <property type="entry name" value="MFS"/>
</dbReference>
<dbReference type="SUPFAM" id="SSF103473">
    <property type="entry name" value="MFS general substrate transporter"/>
    <property type="match status" value="1"/>
</dbReference>
<dbReference type="RefSeq" id="WP_342592725.1">
    <property type="nucleotide sequence ID" value="NZ_BAAAJY010000003.1"/>
</dbReference>
<accession>A0ABS4XBK4</accession>